<dbReference type="RefSeq" id="WP_201104284.1">
    <property type="nucleotide sequence ID" value="NZ_CP067977.1"/>
</dbReference>
<evidence type="ECO:0000313" key="2">
    <source>
        <dbReference type="Proteomes" id="UP000595448"/>
    </source>
</evidence>
<dbReference type="EMBL" id="CP067977">
    <property type="protein sequence ID" value="QQQ19838.1"/>
    <property type="molecule type" value="Genomic_DNA"/>
</dbReference>
<dbReference type="Proteomes" id="UP000595448">
    <property type="component" value="Chromosome"/>
</dbReference>
<accession>A0ABX7BQF2</accession>
<evidence type="ECO:0000313" key="1">
    <source>
        <dbReference type="EMBL" id="QQQ19838.1"/>
    </source>
</evidence>
<reference evidence="1 2" key="1">
    <citation type="submission" date="2021-01" db="EMBL/GenBank/DDBJ databases">
        <title>Brevundimonas vitis sp. nov., an bacterium isolated from grape (Vitis vinifera).</title>
        <authorList>
            <person name="Jiang L."/>
            <person name="Lee J."/>
        </authorList>
    </citation>
    <scope>NUCLEOTIDE SEQUENCE [LARGE SCALE GENOMIC DNA]</scope>
    <source>
        <strain evidence="1 2">GRTSA-9</strain>
    </source>
</reference>
<sequence length="192" mass="20996">MDAALIAALEARFPVVANLVTLSLPGHTVRWSDGGFVRWAGEVWRVRDQTFGVLDSLSEIEDGIDGQSGTQTLTILAPSLSAVADLALSPQMQGSLVTVHMAVIDRATGLLVGEPELLWRGELDQPRLSVGDLTLIYDCITEEARMLEPNEERRQNDSFHQSVWPGELGFGKVTDLPLKVYWRANEPTGAIS</sequence>
<name>A0ABX7BQF2_9CAUL</name>
<protein>
    <submittedName>
        <fullName evidence="1">Uncharacterized protein</fullName>
    </submittedName>
</protein>
<organism evidence="1 2">
    <name type="scientific">Brevundimonas vitisensis</name>
    <dbReference type="NCBI Taxonomy" id="2800818"/>
    <lineage>
        <taxon>Bacteria</taxon>
        <taxon>Pseudomonadati</taxon>
        <taxon>Pseudomonadota</taxon>
        <taxon>Alphaproteobacteria</taxon>
        <taxon>Caulobacterales</taxon>
        <taxon>Caulobacteraceae</taxon>
        <taxon>Brevundimonas</taxon>
    </lineage>
</organism>
<gene>
    <name evidence="1" type="ORF">JIP62_07060</name>
</gene>
<proteinExistence type="predicted"/>
<keyword evidence="2" id="KW-1185">Reference proteome</keyword>